<name>A0A9D9E155_9BACT</name>
<sequence>MTDSLQEESDMASESDEPSADIETEEVKPNLSRQQIVERLETLINSSVEEVKDEIEYLKQCYYKLRKQEVESEKARHNADTQDDADTEFVPASDVFEERLKNALQVYKEKKARFLAELEELRAKNLERKQAILDEMSKIINDSDNINKRYNEFQQLQQTFKEITDIPASAVNQMWKNFQHSVEQFYDMLKINKELRDYDFKKNLEQKTTICKAAEALTESDDIIAAFKELQHLHDEWRNIGPVERDLREQIWNRFKDASTVISKRYQAHFEAIKEKEKENEEAKIKLCEKVEGIATDELKSFQSWEDKTKEIVDIQAEWKQIGYTSRKKSSQLYERFRNACDIFFKKKSEYYKTVKSEFAKNLEQKRALCEKAEEMKESTEWQKTTEKYIALQKEWKTVGAVPRKYSDALWKRFISACDYFFERKAKETAGQMEIEKSNLAAKQAIIEKILAIDTDMEGKEAEAELRSLIAEWNNIGFVPFKEKDKLNKAFKAALDKQFEKFNIQNRNARLSAFASTIKDISGGNGSKLHSERDRLLRTYDRMKAELQTYENNMGFFSISSKQGNNIVKEIERKIKKLKDDMQLVIQKIEMIDENMK</sequence>
<reference evidence="3" key="1">
    <citation type="submission" date="2020-10" db="EMBL/GenBank/DDBJ databases">
        <authorList>
            <person name="Gilroy R."/>
        </authorList>
    </citation>
    <scope>NUCLEOTIDE SEQUENCE</scope>
    <source>
        <strain evidence="3">G3-4614</strain>
    </source>
</reference>
<evidence type="ECO:0000256" key="2">
    <source>
        <dbReference type="SAM" id="MobiDB-lite"/>
    </source>
</evidence>
<dbReference type="Pfam" id="PF03993">
    <property type="entry name" value="DUF349"/>
    <property type="match status" value="5"/>
</dbReference>
<reference evidence="3" key="2">
    <citation type="journal article" date="2021" name="PeerJ">
        <title>Extensive microbial diversity within the chicken gut microbiome revealed by metagenomics and culture.</title>
        <authorList>
            <person name="Gilroy R."/>
            <person name="Ravi A."/>
            <person name="Getino M."/>
            <person name="Pursley I."/>
            <person name="Horton D.L."/>
            <person name="Alikhan N.F."/>
            <person name="Baker D."/>
            <person name="Gharbi K."/>
            <person name="Hall N."/>
            <person name="Watson M."/>
            <person name="Adriaenssens E.M."/>
            <person name="Foster-Nyarko E."/>
            <person name="Jarju S."/>
            <person name="Secka A."/>
            <person name="Antonio M."/>
            <person name="Oren A."/>
            <person name="Chaudhuri R.R."/>
            <person name="La Ragione R."/>
            <person name="Hildebrand F."/>
            <person name="Pallen M.J."/>
        </authorList>
    </citation>
    <scope>NUCLEOTIDE SEQUENCE</scope>
    <source>
        <strain evidence="3">G3-4614</strain>
    </source>
</reference>
<dbReference type="EMBL" id="JADIMW010000022">
    <property type="protein sequence ID" value="MBO8437679.1"/>
    <property type="molecule type" value="Genomic_DNA"/>
</dbReference>
<proteinExistence type="predicted"/>
<keyword evidence="1" id="KW-0175">Coiled coil</keyword>
<evidence type="ECO:0000313" key="4">
    <source>
        <dbReference type="Proteomes" id="UP000823636"/>
    </source>
</evidence>
<feature type="region of interest" description="Disordered" evidence="2">
    <location>
        <begin position="1"/>
        <end position="31"/>
    </location>
</feature>
<comment type="caution">
    <text evidence="3">The sequence shown here is derived from an EMBL/GenBank/DDBJ whole genome shotgun (WGS) entry which is preliminary data.</text>
</comment>
<feature type="coiled-coil region" evidence="1">
    <location>
        <begin position="356"/>
        <end position="383"/>
    </location>
</feature>
<gene>
    <name evidence="3" type="ORF">IAC54_02125</name>
</gene>
<feature type="coiled-coil region" evidence="1">
    <location>
        <begin position="97"/>
        <end position="135"/>
    </location>
</feature>
<feature type="compositionally biased region" description="Acidic residues" evidence="2">
    <location>
        <begin position="1"/>
        <end position="24"/>
    </location>
</feature>
<evidence type="ECO:0000256" key="1">
    <source>
        <dbReference type="SAM" id="Coils"/>
    </source>
</evidence>
<dbReference type="Proteomes" id="UP000823636">
    <property type="component" value="Unassembled WGS sequence"/>
</dbReference>
<feature type="coiled-coil region" evidence="1">
    <location>
        <begin position="533"/>
        <end position="595"/>
    </location>
</feature>
<accession>A0A9D9E155</accession>
<organism evidence="3 4">
    <name type="scientific">Candidatus Caccoplasma merdipullorum</name>
    <dbReference type="NCBI Taxonomy" id="2840718"/>
    <lineage>
        <taxon>Bacteria</taxon>
        <taxon>Pseudomonadati</taxon>
        <taxon>Bacteroidota</taxon>
        <taxon>Bacteroidia</taxon>
        <taxon>Bacteroidales</taxon>
        <taxon>Bacteroidaceae</taxon>
        <taxon>Bacteroidaceae incertae sedis</taxon>
        <taxon>Candidatus Caccoplasma</taxon>
    </lineage>
</organism>
<evidence type="ECO:0000313" key="3">
    <source>
        <dbReference type="EMBL" id="MBO8437679.1"/>
    </source>
</evidence>
<protein>
    <submittedName>
        <fullName evidence="3">DUF349 domain-containing protein</fullName>
    </submittedName>
</protein>
<dbReference type="InterPro" id="IPR007139">
    <property type="entry name" value="DUF349"/>
</dbReference>
<dbReference type="AlphaFoldDB" id="A0A9D9E155"/>